<keyword evidence="5 10" id="KW-0067">ATP-binding</keyword>
<reference evidence="13 14" key="1">
    <citation type="submission" date="2020-04" db="EMBL/GenBank/DDBJ databases">
        <title>Genome sequencing of novel species.</title>
        <authorList>
            <person name="Heo J."/>
            <person name="Kim S.-J."/>
            <person name="Kim J.-S."/>
            <person name="Hong S.-B."/>
            <person name="Kwon S.-W."/>
        </authorList>
    </citation>
    <scope>NUCLEOTIDE SEQUENCE [LARGE SCALE GENOMIC DNA]</scope>
    <source>
        <strain evidence="13 14">CJU-R4</strain>
    </source>
</reference>
<dbReference type="GO" id="GO:0016887">
    <property type="term" value="F:ATP hydrolysis activity"/>
    <property type="evidence" value="ECO:0007669"/>
    <property type="project" value="InterPro"/>
</dbReference>
<dbReference type="FunFam" id="1.10.8.60:FF:000017">
    <property type="entry name" value="ATP-dependent chaperone ClpB"/>
    <property type="match status" value="1"/>
</dbReference>
<protein>
    <recommendedName>
        <fullName evidence="2 11">Chaperone protein ClpB</fullName>
    </recommendedName>
</protein>
<dbReference type="InterPro" id="IPR003959">
    <property type="entry name" value="ATPase_AAA_core"/>
</dbReference>
<dbReference type="SUPFAM" id="SSF81923">
    <property type="entry name" value="Double Clp-N motif"/>
    <property type="match status" value="1"/>
</dbReference>
<keyword evidence="11" id="KW-0963">Cytoplasm</keyword>
<organism evidence="13 14">
    <name type="scientific">Spirosoma rhododendri</name>
    <dbReference type="NCBI Taxonomy" id="2728024"/>
    <lineage>
        <taxon>Bacteria</taxon>
        <taxon>Pseudomonadati</taxon>
        <taxon>Bacteroidota</taxon>
        <taxon>Cytophagia</taxon>
        <taxon>Cytophagales</taxon>
        <taxon>Cytophagaceae</taxon>
        <taxon>Spirosoma</taxon>
    </lineage>
</organism>
<dbReference type="InterPro" id="IPR018368">
    <property type="entry name" value="ClpA/B_CS1"/>
</dbReference>
<evidence type="ECO:0000256" key="10">
    <source>
        <dbReference type="RuleBase" id="RU004432"/>
    </source>
</evidence>
<dbReference type="InterPro" id="IPR001270">
    <property type="entry name" value="ClpA/B"/>
</dbReference>
<dbReference type="PROSITE" id="PS00871">
    <property type="entry name" value="CLPAB_2"/>
    <property type="match status" value="1"/>
</dbReference>
<dbReference type="SMART" id="SM01086">
    <property type="entry name" value="ClpB_D2-small"/>
    <property type="match status" value="1"/>
</dbReference>
<evidence type="ECO:0000256" key="9">
    <source>
        <dbReference type="PROSITE-ProRule" id="PRU01251"/>
    </source>
</evidence>
<dbReference type="GO" id="GO:0034605">
    <property type="term" value="P:cellular response to heat"/>
    <property type="evidence" value="ECO:0007669"/>
    <property type="project" value="TreeGrafter"/>
</dbReference>
<evidence type="ECO:0000256" key="1">
    <source>
        <dbReference type="ARBA" id="ARBA00008675"/>
    </source>
</evidence>
<keyword evidence="11" id="KW-0346">Stress response</keyword>
<dbReference type="Proteomes" id="UP000501128">
    <property type="component" value="Chromosome"/>
</dbReference>
<dbReference type="PANTHER" id="PTHR11638:SF18">
    <property type="entry name" value="HEAT SHOCK PROTEIN 104"/>
    <property type="match status" value="1"/>
</dbReference>
<accession>A0A7L5DKH5</accession>
<evidence type="ECO:0000256" key="11">
    <source>
        <dbReference type="RuleBase" id="RU362034"/>
    </source>
</evidence>
<dbReference type="Pfam" id="PF00004">
    <property type="entry name" value="AAA"/>
    <property type="match status" value="1"/>
</dbReference>
<dbReference type="InterPro" id="IPR028299">
    <property type="entry name" value="ClpA/B_CS2"/>
</dbReference>
<dbReference type="AlphaFoldDB" id="A0A7L5DKH5"/>
<dbReference type="PANTHER" id="PTHR11638">
    <property type="entry name" value="ATP-DEPENDENT CLP PROTEASE"/>
    <property type="match status" value="1"/>
</dbReference>
<evidence type="ECO:0000256" key="8">
    <source>
        <dbReference type="ARBA" id="ARBA00026057"/>
    </source>
</evidence>
<comment type="subunit">
    <text evidence="8">Homohexamer. The oligomerization is ATP-dependent.</text>
</comment>
<dbReference type="KEGG" id="srho:HH216_11460"/>
<name>A0A7L5DKH5_9BACT</name>
<dbReference type="InterPro" id="IPR004176">
    <property type="entry name" value="Clp_R_N"/>
</dbReference>
<dbReference type="PROSITE" id="PS00870">
    <property type="entry name" value="CLPAB_1"/>
    <property type="match status" value="1"/>
</dbReference>
<dbReference type="NCBIfam" id="TIGR03346">
    <property type="entry name" value="chaperone_ClpB"/>
    <property type="match status" value="1"/>
</dbReference>
<dbReference type="RefSeq" id="WP_169550941.1">
    <property type="nucleotide sequence ID" value="NZ_CP051677.1"/>
</dbReference>
<keyword evidence="14" id="KW-1185">Reference proteome</keyword>
<feature type="domain" description="Clp R" evidence="12">
    <location>
        <begin position="3"/>
        <end position="146"/>
    </location>
</feature>
<dbReference type="FunFam" id="3.40.50.300:FF:000120">
    <property type="entry name" value="ATP-dependent chaperone ClpB"/>
    <property type="match status" value="1"/>
</dbReference>
<dbReference type="Gene3D" id="1.10.1780.10">
    <property type="entry name" value="Clp, N-terminal domain"/>
    <property type="match status" value="1"/>
</dbReference>
<comment type="subunit">
    <text evidence="11">Homohexamer; The oligomerization is ATP-dependent.</text>
</comment>
<keyword evidence="6 11" id="KW-0175">Coiled coil</keyword>
<keyword evidence="3 9" id="KW-0677">Repeat</keyword>
<evidence type="ECO:0000256" key="6">
    <source>
        <dbReference type="ARBA" id="ARBA00023054"/>
    </source>
</evidence>
<dbReference type="InterPro" id="IPR050130">
    <property type="entry name" value="ClpA_ClpB"/>
</dbReference>
<dbReference type="PRINTS" id="PR00300">
    <property type="entry name" value="CLPPROTEASEA"/>
</dbReference>
<comment type="subcellular location">
    <subcellularLocation>
        <location evidence="11">Cytoplasm</location>
    </subcellularLocation>
</comment>
<dbReference type="InterPro" id="IPR036628">
    <property type="entry name" value="Clp_N_dom_sf"/>
</dbReference>
<dbReference type="SMART" id="SM00382">
    <property type="entry name" value="AAA"/>
    <property type="match status" value="2"/>
</dbReference>
<dbReference type="Gene3D" id="1.10.8.60">
    <property type="match status" value="1"/>
</dbReference>
<evidence type="ECO:0000259" key="12">
    <source>
        <dbReference type="PROSITE" id="PS51903"/>
    </source>
</evidence>
<evidence type="ECO:0000256" key="4">
    <source>
        <dbReference type="ARBA" id="ARBA00022741"/>
    </source>
</evidence>
<dbReference type="Pfam" id="PF17871">
    <property type="entry name" value="AAA_lid_9"/>
    <property type="match status" value="1"/>
</dbReference>
<dbReference type="GO" id="GO:0005737">
    <property type="term" value="C:cytoplasm"/>
    <property type="evidence" value="ECO:0007669"/>
    <property type="project" value="UniProtKB-SubCell"/>
</dbReference>
<dbReference type="GO" id="GO:0042026">
    <property type="term" value="P:protein refolding"/>
    <property type="evidence" value="ECO:0007669"/>
    <property type="project" value="UniProtKB-UniRule"/>
</dbReference>
<dbReference type="Gene3D" id="3.40.50.300">
    <property type="entry name" value="P-loop containing nucleotide triphosphate hydrolases"/>
    <property type="match status" value="3"/>
</dbReference>
<evidence type="ECO:0000313" key="14">
    <source>
        <dbReference type="Proteomes" id="UP000501128"/>
    </source>
</evidence>
<dbReference type="InterPro" id="IPR003593">
    <property type="entry name" value="AAA+_ATPase"/>
</dbReference>
<dbReference type="Pfam" id="PF10431">
    <property type="entry name" value="ClpB_D2-small"/>
    <property type="match status" value="1"/>
</dbReference>
<evidence type="ECO:0000256" key="2">
    <source>
        <dbReference type="ARBA" id="ARBA00017574"/>
    </source>
</evidence>
<dbReference type="GO" id="GO:0005524">
    <property type="term" value="F:ATP binding"/>
    <property type="evidence" value="ECO:0007669"/>
    <property type="project" value="UniProtKB-UniRule"/>
</dbReference>
<dbReference type="CDD" id="cd19499">
    <property type="entry name" value="RecA-like_ClpB_Hsp104-like"/>
    <property type="match status" value="1"/>
</dbReference>
<evidence type="ECO:0000256" key="5">
    <source>
        <dbReference type="ARBA" id="ARBA00022840"/>
    </source>
</evidence>
<dbReference type="FunFam" id="3.40.50.300:FF:000025">
    <property type="entry name" value="ATP-dependent Clp protease subunit"/>
    <property type="match status" value="1"/>
</dbReference>
<feature type="coiled-coil region" evidence="11">
    <location>
        <begin position="399"/>
        <end position="490"/>
    </location>
</feature>
<proteinExistence type="inferred from homology"/>
<dbReference type="EMBL" id="CP051677">
    <property type="protein sequence ID" value="QJD78974.1"/>
    <property type="molecule type" value="Genomic_DNA"/>
</dbReference>
<dbReference type="PROSITE" id="PS51903">
    <property type="entry name" value="CLP_R"/>
    <property type="match status" value="1"/>
</dbReference>
<evidence type="ECO:0000256" key="3">
    <source>
        <dbReference type="ARBA" id="ARBA00022737"/>
    </source>
</evidence>
<dbReference type="SUPFAM" id="SSF52540">
    <property type="entry name" value="P-loop containing nucleoside triphosphate hydrolases"/>
    <property type="match status" value="2"/>
</dbReference>
<sequence length="873" mass="97154">MDFKNYTIKAQEVVQKASEVALGSGQQAIETGHLLLAILQEDENVMDFLAQKAGTTRQGMIPIVQAIVNGYPKVSGGNGGVYLSNDTAAALAKATTLSKEFNDDFVSVELMLLGLLAGRDQIATLLKEAGFRDKEMRTAINELRKGSSVKDQNAEAKYQALERYSVNLNERARTGKIDPVIGRDEEIRRVLQILSRRTKNNPILLGEPGVGKTAIVEGLAQRIVSGDVPENLKTKTIISLDMGLLIAGAKYKGEFEERLKSVIKEVTDSNGEIILFIDEIHTLIGAGGGGDGAMDAANLLKPALSRGELHTIGATTLKEYQKYIEKDKALERRFQAVMVDEPDMADAISILRGIKEKYELHHGVRIKDDAVIAAVELSTRYITDRFLPDKAIDLMDEAAAKLRLEMDSVPEELDELNRRIMQLEIEREAIRRENNVDKETSLNRTIADLTEQRNDLQAKWETEKASVNEGRTLKEQLDQLRFEAEQAERAGDYGKVAEIRYGRIPELESKLTGLANGGAEEPTGDRMMQEEVTAEDIAEVVAKWTGIPVQKMLQSDREKLLNLEKELGKRVAGQAEAIEAVSDAVRRSRAGMQDPKRPIGSFIFLGTTGVGKTEVARTLAEYLFNDENALVRIDMSEYQERHAVSRLIGAPPGYVGYDEGGQLTEAVRRKPYSVVLLDEIEKAHPDVWNILLQVLDEGRLTDNKGRTANFKNTIIIMTSNIGSHLIQEKFAEDEGWNHTLVLEEAKSAVMELLKQTIRPEFLNRIDEIVMFEPLTQSNIRKIVDIQFNEIKKRLAEGGIQLDATDEALDKIGQEGFDPVFGARPLKRVLQRRVLNELSKAILSGEVRKDSVVLMELNDDGEIAFTNLDAEIEL</sequence>
<evidence type="ECO:0000313" key="13">
    <source>
        <dbReference type="EMBL" id="QJD78974.1"/>
    </source>
</evidence>
<comment type="function">
    <text evidence="11">Part of a stress-induced multi-chaperone system, it is involved in the recovery of the cell from heat-induced damage, in cooperation with DnaK, DnaJ and GrpE.</text>
</comment>
<keyword evidence="4 10" id="KW-0547">Nucleotide-binding</keyword>
<dbReference type="InterPro" id="IPR019489">
    <property type="entry name" value="Clp_ATPase_C"/>
</dbReference>
<gene>
    <name evidence="11 13" type="primary">clpB</name>
    <name evidence="13" type="ORF">HH216_11460</name>
</gene>
<dbReference type="FunFam" id="3.40.50.300:FF:000010">
    <property type="entry name" value="Chaperone clpB 1, putative"/>
    <property type="match status" value="1"/>
</dbReference>
<evidence type="ECO:0000256" key="7">
    <source>
        <dbReference type="ARBA" id="ARBA00023186"/>
    </source>
</evidence>
<dbReference type="InterPro" id="IPR027417">
    <property type="entry name" value="P-loop_NTPase"/>
</dbReference>
<dbReference type="CDD" id="cd00009">
    <property type="entry name" value="AAA"/>
    <property type="match status" value="1"/>
</dbReference>
<dbReference type="InterPro" id="IPR041546">
    <property type="entry name" value="ClpA/ClpB_AAA_lid"/>
</dbReference>
<dbReference type="InterPro" id="IPR017730">
    <property type="entry name" value="Chaperonin_ClpB"/>
</dbReference>
<dbReference type="Pfam" id="PF07724">
    <property type="entry name" value="AAA_2"/>
    <property type="match status" value="1"/>
</dbReference>
<comment type="similarity">
    <text evidence="1 10">Belongs to the ClpA/ClpB family.</text>
</comment>
<dbReference type="Pfam" id="PF02861">
    <property type="entry name" value="Clp_N"/>
    <property type="match status" value="1"/>
</dbReference>
<keyword evidence="7 10" id="KW-0143">Chaperone</keyword>